<accession>A0A015MV72</accession>
<dbReference type="InterPro" id="IPR001878">
    <property type="entry name" value="Znf_CCHC"/>
</dbReference>
<feature type="compositionally biased region" description="Low complexity" evidence="2">
    <location>
        <begin position="23"/>
        <end position="37"/>
    </location>
</feature>
<evidence type="ECO:0000256" key="1">
    <source>
        <dbReference type="PROSITE-ProRule" id="PRU00047"/>
    </source>
</evidence>
<evidence type="ECO:0000313" key="4">
    <source>
        <dbReference type="EMBL" id="EXX70643.1"/>
    </source>
</evidence>
<evidence type="ECO:0000313" key="5">
    <source>
        <dbReference type="Proteomes" id="UP000022910"/>
    </source>
</evidence>
<keyword evidence="5" id="KW-1185">Reference proteome</keyword>
<dbReference type="SMART" id="SM00343">
    <property type="entry name" value="ZnF_C2HC"/>
    <property type="match status" value="1"/>
</dbReference>
<evidence type="ECO:0000256" key="2">
    <source>
        <dbReference type="SAM" id="MobiDB-lite"/>
    </source>
</evidence>
<evidence type="ECO:0000259" key="3">
    <source>
        <dbReference type="PROSITE" id="PS50158"/>
    </source>
</evidence>
<protein>
    <recommendedName>
        <fullName evidence="3">CCHC-type domain-containing protein</fullName>
    </recommendedName>
</protein>
<feature type="compositionally biased region" description="Basic and acidic residues" evidence="2">
    <location>
        <begin position="145"/>
        <end position="159"/>
    </location>
</feature>
<keyword evidence="1" id="KW-0479">Metal-binding</keyword>
<reference evidence="4 5" key="1">
    <citation type="submission" date="2014-02" db="EMBL/GenBank/DDBJ databases">
        <title>Single nucleus genome sequencing reveals high similarity among nuclei of an endomycorrhizal fungus.</title>
        <authorList>
            <person name="Lin K."/>
            <person name="Geurts R."/>
            <person name="Zhang Z."/>
            <person name="Limpens E."/>
            <person name="Saunders D.G."/>
            <person name="Mu D."/>
            <person name="Pang E."/>
            <person name="Cao H."/>
            <person name="Cha H."/>
            <person name="Lin T."/>
            <person name="Zhou Q."/>
            <person name="Shang Y."/>
            <person name="Li Y."/>
            <person name="Ivanov S."/>
            <person name="Sharma T."/>
            <person name="Velzen R.V."/>
            <person name="Ruijter N.D."/>
            <person name="Aanen D.K."/>
            <person name="Win J."/>
            <person name="Kamoun S."/>
            <person name="Bisseling T."/>
            <person name="Huang S."/>
        </authorList>
    </citation>
    <scope>NUCLEOTIDE SEQUENCE [LARGE SCALE GENOMIC DNA]</scope>
    <source>
        <strain evidence="5">DAOM197198w</strain>
    </source>
</reference>
<name>A0A015MV72_RHIIW</name>
<keyword evidence="1" id="KW-0863">Zinc-finger</keyword>
<feature type="region of interest" description="Disordered" evidence="2">
    <location>
        <begin position="120"/>
        <end position="189"/>
    </location>
</feature>
<dbReference type="HOGENOM" id="CLU_009853_0_1_1"/>
<dbReference type="PROSITE" id="PS50158">
    <property type="entry name" value="ZF_CCHC"/>
    <property type="match status" value="1"/>
</dbReference>
<proteinExistence type="predicted"/>
<keyword evidence="1" id="KW-0862">Zinc</keyword>
<dbReference type="GO" id="GO:0003676">
    <property type="term" value="F:nucleic acid binding"/>
    <property type="evidence" value="ECO:0007669"/>
    <property type="project" value="InterPro"/>
</dbReference>
<dbReference type="SUPFAM" id="SSF57756">
    <property type="entry name" value="Retrovirus zinc finger-like domains"/>
    <property type="match status" value="1"/>
</dbReference>
<dbReference type="AlphaFoldDB" id="A0A015MV72"/>
<comment type="caution">
    <text evidence="4">The sequence shown here is derived from an EMBL/GenBank/DDBJ whole genome shotgun (WGS) entry which is preliminary data.</text>
</comment>
<sequence>MVANMERRLNNDNRDRYQPNMGRRLNNSNRNSYQSNQNRVPTCFGCNRMGHYKNNCPEGRNARVNMMDEYDDQEEYYYDEYGYEEPQYNGIYYTQGYYDDYEDGELNYHNELYAKDDAVKGRRQSRRTSPIVGYKNNNEEGNLQEELREAGNRMDDREIPSGTTAPNYIPERTEQNGGRPIGPKGMRWSNKRQAYYDPTEGLRKWREAGGPTKPREYGPRLTDGIPPYDIVGDVKNCRANITYGQLINGNPKYHKQLREATYRPRSINEKN</sequence>
<dbReference type="Gene3D" id="4.10.60.10">
    <property type="entry name" value="Zinc finger, CCHC-type"/>
    <property type="match status" value="1"/>
</dbReference>
<feature type="domain" description="CCHC-type" evidence="3">
    <location>
        <begin position="43"/>
        <end position="58"/>
    </location>
</feature>
<dbReference type="EMBL" id="JEMT01016552">
    <property type="protein sequence ID" value="EXX70643.1"/>
    <property type="molecule type" value="Genomic_DNA"/>
</dbReference>
<feature type="compositionally biased region" description="Basic and acidic residues" evidence="2">
    <location>
        <begin position="1"/>
        <end position="17"/>
    </location>
</feature>
<feature type="region of interest" description="Disordered" evidence="2">
    <location>
        <begin position="1"/>
        <end position="37"/>
    </location>
</feature>
<dbReference type="InterPro" id="IPR036875">
    <property type="entry name" value="Znf_CCHC_sf"/>
</dbReference>
<organism evidence="4 5">
    <name type="scientific">Rhizophagus irregularis (strain DAOM 197198w)</name>
    <name type="common">Glomus intraradices</name>
    <dbReference type="NCBI Taxonomy" id="1432141"/>
    <lineage>
        <taxon>Eukaryota</taxon>
        <taxon>Fungi</taxon>
        <taxon>Fungi incertae sedis</taxon>
        <taxon>Mucoromycota</taxon>
        <taxon>Glomeromycotina</taxon>
        <taxon>Glomeromycetes</taxon>
        <taxon>Glomerales</taxon>
        <taxon>Glomeraceae</taxon>
        <taxon>Rhizophagus</taxon>
    </lineage>
</organism>
<dbReference type="GO" id="GO:0008270">
    <property type="term" value="F:zinc ion binding"/>
    <property type="evidence" value="ECO:0007669"/>
    <property type="project" value="UniProtKB-KW"/>
</dbReference>
<dbReference type="Proteomes" id="UP000022910">
    <property type="component" value="Unassembled WGS sequence"/>
</dbReference>
<gene>
    <name evidence="4" type="ORF">RirG_085570</name>
</gene>